<dbReference type="Proteomes" id="UP001160148">
    <property type="component" value="Unassembled WGS sequence"/>
</dbReference>
<reference evidence="1 2" key="1">
    <citation type="submission" date="2023-01" db="EMBL/GenBank/DDBJ databases">
        <authorList>
            <person name="Whitehead M."/>
        </authorList>
    </citation>
    <scope>NUCLEOTIDE SEQUENCE [LARGE SCALE GENOMIC DNA]</scope>
</reference>
<evidence type="ECO:0000313" key="1">
    <source>
        <dbReference type="EMBL" id="CAI6355734.1"/>
    </source>
</evidence>
<comment type="caution">
    <text evidence="1">The sequence shown here is derived from an EMBL/GenBank/DDBJ whole genome shotgun (WGS) entry which is preliminary data.</text>
</comment>
<name>A0AAV0WIT6_9HEMI</name>
<gene>
    <name evidence="1" type="ORF">MEUPH1_LOCUS11552</name>
</gene>
<dbReference type="AlphaFoldDB" id="A0AAV0WIT6"/>
<sequence length="76" mass="9081">MTVEIPKQDTSLQLEICELQTDPILCTKEIDILFWITLPVERYPFMLDFALKMVCIFGTKYLHMKMYIIQHKPNKM</sequence>
<protein>
    <submittedName>
        <fullName evidence="1">Uncharacterized protein</fullName>
    </submittedName>
</protein>
<accession>A0AAV0WIT6</accession>
<keyword evidence="2" id="KW-1185">Reference proteome</keyword>
<organism evidence="1 2">
    <name type="scientific">Macrosiphum euphorbiae</name>
    <name type="common">potato aphid</name>
    <dbReference type="NCBI Taxonomy" id="13131"/>
    <lineage>
        <taxon>Eukaryota</taxon>
        <taxon>Metazoa</taxon>
        <taxon>Ecdysozoa</taxon>
        <taxon>Arthropoda</taxon>
        <taxon>Hexapoda</taxon>
        <taxon>Insecta</taxon>
        <taxon>Pterygota</taxon>
        <taxon>Neoptera</taxon>
        <taxon>Paraneoptera</taxon>
        <taxon>Hemiptera</taxon>
        <taxon>Sternorrhyncha</taxon>
        <taxon>Aphidomorpha</taxon>
        <taxon>Aphidoidea</taxon>
        <taxon>Aphididae</taxon>
        <taxon>Macrosiphini</taxon>
        <taxon>Macrosiphum</taxon>
    </lineage>
</organism>
<proteinExistence type="predicted"/>
<evidence type="ECO:0000313" key="2">
    <source>
        <dbReference type="Proteomes" id="UP001160148"/>
    </source>
</evidence>
<dbReference type="EMBL" id="CARXXK010000002">
    <property type="protein sequence ID" value="CAI6355734.1"/>
    <property type="molecule type" value="Genomic_DNA"/>
</dbReference>